<feature type="region of interest" description="Disordered" evidence="1">
    <location>
        <begin position="1"/>
        <end position="20"/>
    </location>
</feature>
<evidence type="ECO:0000256" key="1">
    <source>
        <dbReference type="SAM" id="MobiDB-lite"/>
    </source>
</evidence>
<keyword evidence="3" id="KW-1185">Reference proteome</keyword>
<accession>A0A1C7A3S6</accession>
<evidence type="ECO:0000313" key="3">
    <source>
        <dbReference type="Proteomes" id="UP000208062"/>
    </source>
</evidence>
<feature type="region of interest" description="Disordered" evidence="1">
    <location>
        <begin position="272"/>
        <end position="298"/>
    </location>
</feature>
<reference evidence="2" key="1">
    <citation type="journal article" date="2016" name="MBio">
        <title>Archaeal Haloarcula californiae Icosahedral Virus 1 Highlights Conserved Elements in Icosahedral Membrane-Containing DNA Viruses from Extreme Environments.</title>
        <authorList>
            <person name="Demina T.A."/>
            <person name="Pietila M.K."/>
            <person name="Svirskaite J."/>
            <person name="Ravantti J.J."/>
            <person name="Atanasova N.S."/>
            <person name="Bamford D.H."/>
            <person name="Oksanen H.M."/>
        </authorList>
    </citation>
    <scope>NUCLEOTIDE SEQUENCE [LARGE SCALE GENOMIC DNA]</scope>
    <source>
        <strain evidence="2">SS13-6</strain>
    </source>
</reference>
<dbReference type="OrthoDB" id="5412at10239"/>
<sequence>MGAQGLAQRRSSPDLTVNPSDYFGRPVDDLRNADAFGLRPQPEKDLYRVQYLYLLVFGNEQSSTDYGGIQVRASTHLYLEDGRVPIKFQRVMQRCAHRGAFLFDSSLEEGIYGGGGGDWSDGGGYLSGFTPVENGADYRNWEVEPVGSAQGRPAGSQPGVIRWTTEVYLECEGTNYADLSGVGQGLADPYSLVEHEEPPRDGVEAQQEWWEVTFNQSRDSYDIHPPGRTASKDRAKELHSKDVYLNGLKIGTITTDGRVWLKKEYANGDTYRGDHSKQSVTGKTAATPQSIRGTTENPGKIAKIDESPTAVHLATAQARPDDFDPVDPDEVDVDREVVPGAPGGTVYLLSLPDDPGDPTRQECRQDQEVIRHLGYSDPPYSHTYAEMWKWPGFRSIVEHGVVRTPTEDRDDDQAGLDGFGGDDE</sequence>
<feature type="compositionally biased region" description="Polar residues" evidence="1">
    <location>
        <begin position="278"/>
        <end position="297"/>
    </location>
</feature>
<dbReference type="KEGG" id="vg:28619847"/>
<protein>
    <submittedName>
        <fullName evidence="2">Uncharacterized protein</fullName>
    </submittedName>
</protein>
<dbReference type="GeneID" id="28619847"/>
<feature type="compositionally biased region" description="Acidic residues" evidence="1">
    <location>
        <begin position="408"/>
        <end position="424"/>
    </location>
</feature>
<feature type="compositionally biased region" description="Polar residues" evidence="1">
    <location>
        <begin position="9"/>
        <end position="19"/>
    </location>
</feature>
<gene>
    <name evidence="2" type="ORF">SS136_037</name>
</gene>
<dbReference type="RefSeq" id="YP_009272857.1">
    <property type="nucleotide sequence ID" value="NC_030848.1"/>
</dbReference>
<feature type="region of interest" description="Disordered" evidence="1">
    <location>
        <begin position="401"/>
        <end position="424"/>
    </location>
</feature>
<dbReference type="EMBL" id="KT809302">
    <property type="protein sequence ID" value="ALJ99700.1"/>
    <property type="molecule type" value="Genomic_DNA"/>
</dbReference>
<name>A0A1C7A3S6_9VIRU</name>
<organism evidence="2 3">
    <name type="scientific">Haloarcula californiae icosahedral virus 1</name>
    <dbReference type="NCBI Taxonomy" id="1735722"/>
    <lineage>
        <taxon>Viruses</taxon>
        <taxon>Singelaviria</taxon>
        <taxon>Helvetiavirae</taxon>
        <taxon>Dividoviricota</taxon>
        <taxon>Laserviricetes</taxon>
        <taxon>Halopanivirales</taxon>
        <taxon>Sphaerolipoviridae</taxon>
        <taxon>Alphasphaerolipovirus</taxon>
        <taxon>Alphasphaerolipovirus viikkii</taxon>
    </lineage>
</organism>
<dbReference type="Proteomes" id="UP000208062">
    <property type="component" value="Segment"/>
</dbReference>
<evidence type="ECO:0000313" key="2">
    <source>
        <dbReference type="EMBL" id="ALJ99700.1"/>
    </source>
</evidence>
<proteinExistence type="predicted"/>